<dbReference type="AlphaFoldDB" id="A0A9Q8PA26"/>
<organism evidence="5 6">
    <name type="scientific">Passalora fulva</name>
    <name type="common">Tomato leaf mold</name>
    <name type="synonym">Cladosporium fulvum</name>
    <dbReference type="NCBI Taxonomy" id="5499"/>
    <lineage>
        <taxon>Eukaryota</taxon>
        <taxon>Fungi</taxon>
        <taxon>Dikarya</taxon>
        <taxon>Ascomycota</taxon>
        <taxon>Pezizomycotina</taxon>
        <taxon>Dothideomycetes</taxon>
        <taxon>Dothideomycetidae</taxon>
        <taxon>Mycosphaerellales</taxon>
        <taxon>Mycosphaerellaceae</taxon>
        <taxon>Fulvia</taxon>
    </lineage>
</organism>
<sequence>MLSFEQPMFSRKLSFGTLVDLSEKNSLGQDAIRPRIAIVGAGITGVSTACHILDAGYECHIFEAGDEASVGGIWARVNDTSTLQIHSQFYRFHDAVSWQSDYPNRKEILGQVSSLWERYDLGSRTTFSCEVTSTYQEDDGKWVVNDPANGYFDGLVAAVGTCGEVYTPAMVGRECFKGQVLHSSELDRNAVKGKNVLIVGGGASAVEALEFACDNGAATAKVLARSERWFIPRHPTLNACLAATIGDKWGILSYILEFLLRLFFYKDLSAMAPPANFEGSLFSGTPIVNNRVFSLMRQGRASWVRGDVECFTPEGIQFSRRVGGAKKGTSGARVIEQGEVCILATGYTRPSLRFLPKSKSSAKYQKNWYLQCFPTDNPTMCATNCTWKDGIGSVGGCHIGVYTRFLLVFLLDPRTAPSEGMMKAWVGLVHILKKPCTGGALAFVTSAELFFWFLAVILLQPALWPWLSFILAGPGPDPDPRASQKAWRQAIDTAAPLVKAG</sequence>
<dbReference type="Gene3D" id="3.50.50.60">
    <property type="entry name" value="FAD/NAD(P)-binding domain"/>
    <property type="match status" value="1"/>
</dbReference>
<comment type="similarity">
    <text evidence="1">Belongs to the FMO family.</text>
</comment>
<evidence type="ECO:0000313" key="5">
    <source>
        <dbReference type="EMBL" id="UJO18667.1"/>
    </source>
</evidence>
<evidence type="ECO:0000256" key="2">
    <source>
        <dbReference type="ARBA" id="ARBA00022630"/>
    </source>
</evidence>
<dbReference type="Proteomes" id="UP000756132">
    <property type="component" value="Chromosome 6"/>
</dbReference>
<keyword evidence="2" id="KW-0285">Flavoprotein</keyword>
<evidence type="ECO:0000256" key="1">
    <source>
        <dbReference type="ARBA" id="ARBA00009183"/>
    </source>
</evidence>
<dbReference type="SUPFAM" id="SSF51905">
    <property type="entry name" value="FAD/NAD(P)-binding domain"/>
    <property type="match status" value="1"/>
</dbReference>
<dbReference type="InterPro" id="IPR050346">
    <property type="entry name" value="FMO-like"/>
</dbReference>
<dbReference type="GO" id="GO:0050660">
    <property type="term" value="F:flavin adenine dinucleotide binding"/>
    <property type="evidence" value="ECO:0007669"/>
    <property type="project" value="InterPro"/>
</dbReference>
<accession>A0A9Q8PA26</accession>
<evidence type="ECO:0000313" key="6">
    <source>
        <dbReference type="Proteomes" id="UP000756132"/>
    </source>
</evidence>
<name>A0A9Q8PA26_PASFU</name>
<dbReference type="EMBL" id="CP090168">
    <property type="protein sequence ID" value="UJO18667.1"/>
    <property type="molecule type" value="Genomic_DNA"/>
</dbReference>
<evidence type="ECO:0000256" key="4">
    <source>
        <dbReference type="ARBA" id="ARBA00023002"/>
    </source>
</evidence>
<dbReference type="GeneID" id="71987151"/>
<dbReference type="GO" id="GO:0050661">
    <property type="term" value="F:NADP binding"/>
    <property type="evidence" value="ECO:0007669"/>
    <property type="project" value="InterPro"/>
</dbReference>
<reference evidence="5" key="2">
    <citation type="journal article" date="2022" name="Microb. Genom.">
        <title>A chromosome-scale genome assembly of the tomato pathogen Cladosporium fulvum reveals a compartmentalized genome architecture and the presence of a dispensable chromosome.</title>
        <authorList>
            <person name="Zaccaron A.Z."/>
            <person name="Chen L.H."/>
            <person name="Samaras A."/>
            <person name="Stergiopoulos I."/>
        </authorList>
    </citation>
    <scope>NUCLEOTIDE SEQUENCE</scope>
    <source>
        <strain evidence="5">Race5_Kim</strain>
    </source>
</reference>
<dbReference type="PRINTS" id="PR00469">
    <property type="entry name" value="PNDRDTASEII"/>
</dbReference>
<evidence type="ECO:0000256" key="3">
    <source>
        <dbReference type="ARBA" id="ARBA00022827"/>
    </source>
</evidence>
<proteinExistence type="inferred from homology"/>
<dbReference type="RefSeq" id="XP_047763033.1">
    <property type="nucleotide sequence ID" value="XM_047906421.1"/>
</dbReference>
<keyword evidence="3" id="KW-0274">FAD</keyword>
<dbReference type="OMA" id="CHIFEAG"/>
<dbReference type="KEGG" id="ffu:CLAFUR5_07273"/>
<dbReference type="InterPro" id="IPR036188">
    <property type="entry name" value="FAD/NAD-bd_sf"/>
</dbReference>
<gene>
    <name evidence="5" type="ORF">CLAFUR5_07273</name>
</gene>
<dbReference type="InterPro" id="IPR020946">
    <property type="entry name" value="Flavin_mOase-like"/>
</dbReference>
<keyword evidence="4" id="KW-0560">Oxidoreductase</keyword>
<dbReference type="PANTHER" id="PTHR23023">
    <property type="entry name" value="DIMETHYLANILINE MONOOXYGENASE"/>
    <property type="match status" value="1"/>
</dbReference>
<keyword evidence="6" id="KW-1185">Reference proteome</keyword>
<dbReference type="Pfam" id="PF00743">
    <property type="entry name" value="FMO-like"/>
    <property type="match status" value="1"/>
</dbReference>
<keyword evidence="5" id="KW-0503">Monooxygenase</keyword>
<dbReference type="OrthoDB" id="66881at2759"/>
<protein>
    <submittedName>
        <fullName evidence="5">Baeyer-Villiger monooxygenase</fullName>
    </submittedName>
</protein>
<reference evidence="5" key="1">
    <citation type="submission" date="2021-12" db="EMBL/GenBank/DDBJ databases">
        <authorList>
            <person name="Zaccaron A."/>
            <person name="Stergiopoulos I."/>
        </authorList>
    </citation>
    <scope>NUCLEOTIDE SEQUENCE</scope>
    <source>
        <strain evidence="5">Race5_Kim</strain>
    </source>
</reference>
<dbReference type="GO" id="GO:0004499">
    <property type="term" value="F:N,N-dimethylaniline monooxygenase activity"/>
    <property type="evidence" value="ECO:0007669"/>
    <property type="project" value="InterPro"/>
</dbReference>